<keyword evidence="2" id="KW-0238">DNA-binding</keyword>
<dbReference type="AlphaFoldDB" id="A0A9X4KCW1"/>
<protein>
    <submittedName>
        <fullName evidence="2">LytTR family transcriptional regulator DNA-binding domain-containing protein</fullName>
    </submittedName>
</protein>
<keyword evidence="3" id="KW-1185">Reference proteome</keyword>
<dbReference type="Proteomes" id="UP001153387">
    <property type="component" value="Unassembled WGS sequence"/>
</dbReference>
<dbReference type="GO" id="GO:0003677">
    <property type="term" value="F:DNA binding"/>
    <property type="evidence" value="ECO:0007669"/>
    <property type="project" value="UniProtKB-KW"/>
</dbReference>
<dbReference type="InterPro" id="IPR007492">
    <property type="entry name" value="LytTR_DNA-bd_dom"/>
</dbReference>
<reference evidence="2 3" key="1">
    <citation type="submission" date="2022-10" db="EMBL/GenBank/DDBJ databases">
        <title>Comparative genomic analysis of Cohnella hashimotonis sp. nov., isolated from the International Space Station.</title>
        <authorList>
            <person name="Simpson A."/>
            <person name="Venkateswaran K."/>
        </authorList>
    </citation>
    <scope>NUCLEOTIDE SEQUENCE [LARGE SCALE GENOMIC DNA]</scope>
    <source>
        <strain evidence="2 3">DSM 18997</strain>
    </source>
</reference>
<gene>
    <name evidence="2" type="ORF">OMP38_01520</name>
</gene>
<accession>A0A9X4KCW1</accession>
<evidence type="ECO:0000259" key="1">
    <source>
        <dbReference type="SMART" id="SM00850"/>
    </source>
</evidence>
<dbReference type="Gene3D" id="2.40.50.1020">
    <property type="entry name" value="LytTr DNA-binding domain"/>
    <property type="match status" value="1"/>
</dbReference>
<organism evidence="2 3">
    <name type="scientific">Cohnella ginsengisoli</name>
    <dbReference type="NCBI Taxonomy" id="425004"/>
    <lineage>
        <taxon>Bacteria</taxon>
        <taxon>Bacillati</taxon>
        <taxon>Bacillota</taxon>
        <taxon>Bacilli</taxon>
        <taxon>Bacillales</taxon>
        <taxon>Paenibacillaceae</taxon>
        <taxon>Cohnella</taxon>
    </lineage>
</organism>
<comment type="caution">
    <text evidence="2">The sequence shown here is derived from an EMBL/GenBank/DDBJ whole genome shotgun (WGS) entry which is preliminary data.</text>
</comment>
<proteinExistence type="predicted"/>
<dbReference type="SMART" id="SM00850">
    <property type="entry name" value="LytTR"/>
    <property type="match status" value="1"/>
</dbReference>
<evidence type="ECO:0000313" key="3">
    <source>
        <dbReference type="Proteomes" id="UP001153387"/>
    </source>
</evidence>
<name>A0A9X4KCW1_9BACL</name>
<feature type="domain" description="HTH LytTR-type" evidence="1">
    <location>
        <begin position="58"/>
        <end position="152"/>
    </location>
</feature>
<dbReference type="Pfam" id="PF04397">
    <property type="entry name" value="LytTR"/>
    <property type="match status" value="1"/>
</dbReference>
<dbReference type="EMBL" id="JAPDHZ010000002">
    <property type="protein sequence ID" value="MDG0789672.1"/>
    <property type="molecule type" value="Genomic_DNA"/>
</dbReference>
<sequence>MKKNEKTRIQYGRFPAGSCRFLVRIYGLLRIPEQTYNAEGAPQMSKLIPVSIRRGKEVEVIEIPLEDVLFQFIENGVIKFQTSYGVFSHLSSLEEFDRYLSGEGFRKVERGYLVQTDKIQRYDGDLGRVFFEGGISAPVSRAHHKDLVAFLREGSEAPAYRLNLKPSKA</sequence>
<evidence type="ECO:0000313" key="2">
    <source>
        <dbReference type="EMBL" id="MDG0789672.1"/>
    </source>
</evidence>